<reference evidence="5 6" key="1">
    <citation type="submission" date="2024-01" db="EMBL/GenBank/DDBJ databases">
        <title>A draft genome for the cacao thread blight pathogen Marasmiellus scandens.</title>
        <authorList>
            <person name="Baruah I.K."/>
            <person name="Leung J."/>
            <person name="Bukari Y."/>
            <person name="Amoako-Attah I."/>
            <person name="Meinhardt L.W."/>
            <person name="Bailey B.A."/>
            <person name="Cohen S.P."/>
        </authorList>
    </citation>
    <scope>NUCLEOTIDE SEQUENCE [LARGE SCALE GENOMIC DNA]</scope>
    <source>
        <strain evidence="5 6">GH-19</strain>
    </source>
</reference>
<dbReference type="InterPro" id="IPR015590">
    <property type="entry name" value="Aldehyde_DH_dom"/>
</dbReference>
<feature type="domain" description="Aldehyde dehydrogenase" evidence="4">
    <location>
        <begin position="33"/>
        <end position="308"/>
    </location>
</feature>
<sequence length="312" mass="33647">MSRLFELHLDKPLFKGTISINTGLYVNGEFINATDGGTIDIINPTTEKVITSVSAGTSKDVDLAVEAALKAYRTSWGLKVPGSTRGRMLSRLADLIEENKEELAAIEVLNAGKPWHIARDIDIKTSLEALRYYAGLADKVHGKTIETTENKLAYTRHEPYGVVGVILPWNWPLVGLSLTTINQYNNTSFQMLLLTKVAPALATGNTVVIKPSEITPLSALKLAGMLKEAGFPPGVVNIVNGYGKTVGEAMAYHPLIGKLTFTGSTLVGRRVKEASAKSNLKSVSLELGGKSPNIIFDDANIEQAVKWASSIL</sequence>
<comment type="similarity">
    <text evidence="1 3">Belongs to the aldehyde dehydrogenase family.</text>
</comment>
<dbReference type="Pfam" id="PF00171">
    <property type="entry name" value="Aldedh"/>
    <property type="match status" value="1"/>
</dbReference>
<comment type="caution">
    <text evidence="5">The sequence shown here is derived from an EMBL/GenBank/DDBJ whole genome shotgun (WGS) entry which is preliminary data.</text>
</comment>
<name>A0ABR1JFL0_9AGAR</name>
<dbReference type="PANTHER" id="PTHR11699">
    <property type="entry name" value="ALDEHYDE DEHYDROGENASE-RELATED"/>
    <property type="match status" value="1"/>
</dbReference>
<dbReference type="PROSITE" id="PS00687">
    <property type="entry name" value="ALDEHYDE_DEHYDR_GLU"/>
    <property type="match status" value="1"/>
</dbReference>
<protein>
    <recommendedName>
        <fullName evidence="4">Aldehyde dehydrogenase domain-containing protein</fullName>
    </recommendedName>
</protein>
<dbReference type="SUPFAM" id="SSF53720">
    <property type="entry name" value="ALDH-like"/>
    <property type="match status" value="1"/>
</dbReference>
<keyword evidence="3" id="KW-0560">Oxidoreductase</keyword>
<evidence type="ECO:0000313" key="6">
    <source>
        <dbReference type="Proteomes" id="UP001498398"/>
    </source>
</evidence>
<dbReference type="InterPro" id="IPR029510">
    <property type="entry name" value="Ald_DH_CS_GLU"/>
</dbReference>
<evidence type="ECO:0000259" key="4">
    <source>
        <dbReference type="Pfam" id="PF00171"/>
    </source>
</evidence>
<organism evidence="5 6">
    <name type="scientific">Marasmiellus scandens</name>
    <dbReference type="NCBI Taxonomy" id="2682957"/>
    <lineage>
        <taxon>Eukaryota</taxon>
        <taxon>Fungi</taxon>
        <taxon>Dikarya</taxon>
        <taxon>Basidiomycota</taxon>
        <taxon>Agaricomycotina</taxon>
        <taxon>Agaricomycetes</taxon>
        <taxon>Agaricomycetidae</taxon>
        <taxon>Agaricales</taxon>
        <taxon>Marasmiineae</taxon>
        <taxon>Omphalotaceae</taxon>
        <taxon>Marasmiellus</taxon>
    </lineage>
</organism>
<dbReference type="Proteomes" id="UP001498398">
    <property type="component" value="Unassembled WGS sequence"/>
</dbReference>
<evidence type="ECO:0000256" key="1">
    <source>
        <dbReference type="ARBA" id="ARBA00009986"/>
    </source>
</evidence>
<feature type="active site" evidence="2">
    <location>
        <position position="286"/>
    </location>
</feature>
<gene>
    <name evidence="5" type="ORF">VKT23_010069</name>
</gene>
<evidence type="ECO:0000256" key="2">
    <source>
        <dbReference type="PROSITE-ProRule" id="PRU10007"/>
    </source>
</evidence>
<dbReference type="Gene3D" id="3.40.605.10">
    <property type="entry name" value="Aldehyde Dehydrogenase, Chain A, domain 1"/>
    <property type="match status" value="1"/>
</dbReference>
<proteinExistence type="inferred from homology"/>
<accession>A0ABR1JFL0</accession>
<keyword evidence="6" id="KW-1185">Reference proteome</keyword>
<dbReference type="EMBL" id="JBANRG010000018">
    <property type="protein sequence ID" value="KAK7458161.1"/>
    <property type="molecule type" value="Genomic_DNA"/>
</dbReference>
<evidence type="ECO:0000256" key="3">
    <source>
        <dbReference type="RuleBase" id="RU003345"/>
    </source>
</evidence>
<dbReference type="InterPro" id="IPR016161">
    <property type="entry name" value="Ald_DH/histidinol_DH"/>
</dbReference>
<evidence type="ECO:0000313" key="5">
    <source>
        <dbReference type="EMBL" id="KAK7458161.1"/>
    </source>
</evidence>
<dbReference type="InterPro" id="IPR016162">
    <property type="entry name" value="Ald_DH_N"/>
</dbReference>